<dbReference type="Proteomes" id="UP000007089">
    <property type="component" value="Chromosome"/>
</dbReference>
<dbReference type="EMBL" id="CP001359">
    <property type="protein sequence ID" value="ACL65066.1"/>
    <property type="molecule type" value="Genomic_DNA"/>
</dbReference>
<keyword evidence="2" id="KW-1185">Reference proteome</keyword>
<proteinExistence type="predicted"/>
<dbReference type="InterPro" id="IPR052025">
    <property type="entry name" value="Xyloglucanase_GH74"/>
</dbReference>
<accession>B8J5W9</accession>
<dbReference type="KEGG" id="acp:A2cp1_1724"/>
<dbReference type="AlphaFoldDB" id="B8J5W9"/>
<gene>
    <name evidence="1" type="ordered locus">A2cp1_1724</name>
</gene>
<dbReference type="PANTHER" id="PTHR43739:SF5">
    <property type="entry name" value="EXO-ALPHA-SIALIDASE"/>
    <property type="match status" value="1"/>
</dbReference>
<dbReference type="HOGENOM" id="CLU_058803_2_0_7"/>
<protein>
    <submittedName>
        <fullName evidence="1">Glycosyl hydrolase, BNR repeat protein</fullName>
    </submittedName>
</protein>
<sequence length="367" mass="39969">MGTSDRLSVATRKGLFLLERGARGWEIERCAFLGDPVSLVLDDPRDGTLYAALALGHFGVKLHRSDDRGRTWTELPAPAFPPEPGGASDAPSVQQIWALEPAGPDRPGALWAGTIPAALFRSGDRGASWTLVRGLSDRPERKDWGGGGYDQPGLHSIAVDPRDPRRLLCAISTGGVWGTADDGETWALRATGMYAEYMPPERREDPNAQDVHRLVQAPTAPERLYAQHHNGVFRSADGGERWTEITAIRPSKFGFALAVHPRDPRTAWFVPAVKDERRVPVDGKLVVARTRDGGDTFEVLRDGLPQDHAYDLVYRHGLAVDAGGDRLAMGSTTGGLWISEDGGDRWVQHPARLPPIYQVAFGQVALG</sequence>
<evidence type="ECO:0000313" key="1">
    <source>
        <dbReference type="EMBL" id="ACL65066.1"/>
    </source>
</evidence>
<dbReference type="InterPro" id="IPR015943">
    <property type="entry name" value="WD40/YVTN_repeat-like_dom_sf"/>
</dbReference>
<name>B8J5W9_ANAD2</name>
<dbReference type="RefSeq" id="WP_012632993.1">
    <property type="nucleotide sequence ID" value="NC_011891.1"/>
</dbReference>
<dbReference type="GO" id="GO:0010411">
    <property type="term" value="P:xyloglucan metabolic process"/>
    <property type="evidence" value="ECO:0007669"/>
    <property type="project" value="TreeGrafter"/>
</dbReference>
<reference evidence="1" key="1">
    <citation type="submission" date="2009-01" db="EMBL/GenBank/DDBJ databases">
        <title>Complete sequence of Anaeromyxobacter dehalogenans 2CP-1.</title>
        <authorList>
            <consortium name="US DOE Joint Genome Institute"/>
            <person name="Lucas S."/>
            <person name="Copeland A."/>
            <person name="Lapidus A."/>
            <person name="Glavina del Rio T."/>
            <person name="Dalin E."/>
            <person name="Tice H."/>
            <person name="Bruce D."/>
            <person name="Goodwin L."/>
            <person name="Pitluck S."/>
            <person name="Saunders E."/>
            <person name="Brettin T."/>
            <person name="Detter J.C."/>
            <person name="Han C."/>
            <person name="Larimer F."/>
            <person name="Land M."/>
            <person name="Hauser L."/>
            <person name="Kyrpides N."/>
            <person name="Ovchinnikova G."/>
            <person name="Beliaev A.S."/>
            <person name="Richardson P."/>
        </authorList>
    </citation>
    <scope>NUCLEOTIDE SEQUENCE</scope>
    <source>
        <strain evidence="1">2CP-1</strain>
    </source>
</reference>
<dbReference type="CDD" id="cd15482">
    <property type="entry name" value="Sialidase_non-viral"/>
    <property type="match status" value="1"/>
</dbReference>
<dbReference type="Gene3D" id="2.130.10.10">
    <property type="entry name" value="YVTN repeat-like/Quinoprotein amine dehydrogenase"/>
    <property type="match status" value="1"/>
</dbReference>
<dbReference type="PANTHER" id="PTHR43739">
    <property type="entry name" value="XYLOGLUCANASE (EUROFUNG)"/>
    <property type="match status" value="1"/>
</dbReference>
<evidence type="ECO:0000313" key="2">
    <source>
        <dbReference type="Proteomes" id="UP000007089"/>
    </source>
</evidence>
<dbReference type="GO" id="GO:0016787">
    <property type="term" value="F:hydrolase activity"/>
    <property type="evidence" value="ECO:0007669"/>
    <property type="project" value="UniProtKB-KW"/>
</dbReference>
<dbReference type="SUPFAM" id="SSF110296">
    <property type="entry name" value="Oligoxyloglucan reducing end-specific cellobiohydrolase"/>
    <property type="match status" value="1"/>
</dbReference>
<organism evidence="1 2">
    <name type="scientific">Anaeromyxobacter dehalogenans (strain ATCC BAA-258 / DSM 21875 / 2CP-1)</name>
    <dbReference type="NCBI Taxonomy" id="455488"/>
    <lineage>
        <taxon>Bacteria</taxon>
        <taxon>Pseudomonadati</taxon>
        <taxon>Myxococcota</taxon>
        <taxon>Myxococcia</taxon>
        <taxon>Myxococcales</taxon>
        <taxon>Cystobacterineae</taxon>
        <taxon>Anaeromyxobacteraceae</taxon>
        <taxon>Anaeromyxobacter</taxon>
    </lineage>
</organism>
<keyword evidence="1" id="KW-0378">Hydrolase</keyword>